<dbReference type="EMBL" id="LBTN01000027">
    <property type="protein sequence ID" value="KKQ39805.1"/>
    <property type="molecule type" value="Genomic_DNA"/>
</dbReference>
<accession>A0A0G0HMM5</accession>
<name>A0A0G0HMM5_9BACT</name>
<dbReference type="Proteomes" id="UP000034333">
    <property type="component" value="Unassembled WGS sequence"/>
</dbReference>
<dbReference type="AlphaFoldDB" id="A0A0G0HMM5"/>
<gene>
    <name evidence="1" type="ORF">US58_C0027G0001</name>
</gene>
<organism evidence="1 2">
    <name type="scientific">Candidatus Magasanikbacteria bacterium GW2011_GWA2_37_8</name>
    <dbReference type="NCBI Taxonomy" id="1619036"/>
    <lineage>
        <taxon>Bacteria</taxon>
        <taxon>Candidatus Magasanikiibacteriota</taxon>
    </lineage>
</organism>
<reference evidence="1 2" key="1">
    <citation type="journal article" date="2015" name="Nature">
        <title>rRNA introns, odd ribosomes, and small enigmatic genomes across a large radiation of phyla.</title>
        <authorList>
            <person name="Brown C.T."/>
            <person name="Hug L.A."/>
            <person name="Thomas B.C."/>
            <person name="Sharon I."/>
            <person name="Castelle C.J."/>
            <person name="Singh A."/>
            <person name="Wilkins M.J."/>
            <person name="Williams K.H."/>
            <person name="Banfield J.F."/>
        </authorList>
    </citation>
    <scope>NUCLEOTIDE SEQUENCE [LARGE SCALE GENOMIC DNA]</scope>
</reference>
<evidence type="ECO:0000313" key="1">
    <source>
        <dbReference type="EMBL" id="KKQ39805.1"/>
    </source>
</evidence>
<protein>
    <submittedName>
        <fullName evidence="1">Uncharacterized protein</fullName>
    </submittedName>
</protein>
<evidence type="ECO:0000313" key="2">
    <source>
        <dbReference type="Proteomes" id="UP000034333"/>
    </source>
</evidence>
<sequence length="220" mass="24715">EAAAAKAAEKKRMSDEALQKCFTVAEQADKADSIDKFGTEDPLEQMYREYADADAGQGEFMECYKVLQEIQKNMRHAVGASDASTDRAVTWYFKEYHRRRQAPIFTKLHIPIGWGCWGECGELPRPELVARYVEDLQKSGINDFGLVGTTKEALEKAYKVGMREVYNDYLSTKDTYEIGRHQGWLCDAIEHGPLNGDVKVPPHGLSAKEVSALKCVDQGE</sequence>
<comment type="caution">
    <text evidence="1">The sequence shown here is derived from an EMBL/GenBank/DDBJ whole genome shotgun (WGS) entry which is preliminary data.</text>
</comment>
<feature type="non-terminal residue" evidence="1">
    <location>
        <position position="1"/>
    </location>
</feature>
<proteinExistence type="predicted"/>